<dbReference type="Gene3D" id="3.40.50.1820">
    <property type="entry name" value="alpha/beta hydrolase"/>
    <property type="match status" value="1"/>
</dbReference>
<evidence type="ECO:0000313" key="2">
    <source>
        <dbReference type="EMBL" id="GAA1530232.1"/>
    </source>
</evidence>
<name>A0ABN2AYP2_9ACTN</name>
<dbReference type="Proteomes" id="UP001500363">
    <property type="component" value="Unassembled WGS sequence"/>
</dbReference>
<dbReference type="GO" id="GO:0016787">
    <property type="term" value="F:hydrolase activity"/>
    <property type="evidence" value="ECO:0007669"/>
    <property type="project" value="UniProtKB-KW"/>
</dbReference>
<dbReference type="Pfam" id="PF00561">
    <property type="entry name" value="Abhydrolase_1"/>
    <property type="match status" value="1"/>
</dbReference>
<dbReference type="PANTHER" id="PTHR43798">
    <property type="entry name" value="MONOACYLGLYCEROL LIPASE"/>
    <property type="match status" value="1"/>
</dbReference>
<dbReference type="RefSeq" id="WP_344175233.1">
    <property type="nucleotide sequence ID" value="NZ_BAAANC010000002.1"/>
</dbReference>
<feature type="domain" description="AB hydrolase-1" evidence="1">
    <location>
        <begin position="12"/>
        <end position="189"/>
    </location>
</feature>
<sequence>MTIHHVVAGDGPAVLLVHAGVADSRMWGPQVEDLGRDHRVITVDLRGYGETPLAAGAAYSDAGDLLEVLDVLQKQGAIGEQVAVVGASYGGNVVLQAVSRAPERFSRVVLLAPPVDGVEPTADLRTLWGEENALLEKGDVDGATAVNVRTWLGPDGDDAARELLFAMQKNAFEVQLAAGDVENEEYEVTPDKLTMPVRLYVGAHDLEFFRTGAAHLASQLPDVELTELDWAGHLPTMERREEGVALVREALTK</sequence>
<evidence type="ECO:0000259" key="1">
    <source>
        <dbReference type="Pfam" id="PF00561"/>
    </source>
</evidence>
<proteinExistence type="predicted"/>
<dbReference type="InterPro" id="IPR000073">
    <property type="entry name" value="AB_hydrolase_1"/>
</dbReference>
<protein>
    <submittedName>
        <fullName evidence="2">Alpha/beta hydrolase</fullName>
    </submittedName>
</protein>
<dbReference type="PRINTS" id="PR00111">
    <property type="entry name" value="ABHYDROLASE"/>
</dbReference>
<accession>A0ABN2AYP2</accession>
<gene>
    <name evidence="2" type="ORF">GCM10009741_35180</name>
</gene>
<organism evidence="2 3">
    <name type="scientific">Kribbella lupini</name>
    <dbReference type="NCBI Taxonomy" id="291602"/>
    <lineage>
        <taxon>Bacteria</taxon>
        <taxon>Bacillati</taxon>
        <taxon>Actinomycetota</taxon>
        <taxon>Actinomycetes</taxon>
        <taxon>Propionibacteriales</taxon>
        <taxon>Kribbellaceae</taxon>
        <taxon>Kribbella</taxon>
    </lineage>
</organism>
<dbReference type="EMBL" id="BAAANC010000002">
    <property type="protein sequence ID" value="GAA1530232.1"/>
    <property type="molecule type" value="Genomic_DNA"/>
</dbReference>
<dbReference type="InterPro" id="IPR029058">
    <property type="entry name" value="AB_hydrolase_fold"/>
</dbReference>
<dbReference type="InterPro" id="IPR050266">
    <property type="entry name" value="AB_hydrolase_sf"/>
</dbReference>
<evidence type="ECO:0000313" key="3">
    <source>
        <dbReference type="Proteomes" id="UP001500363"/>
    </source>
</evidence>
<keyword evidence="3" id="KW-1185">Reference proteome</keyword>
<keyword evidence="2" id="KW-0378">Hydrolase</keyword>
<dbReference type="SUPFAM" id="SSF53474">
    <property type="entry name" value="alpha/beta-Hydrolases"/>
    <property type="match status" value="1"/>
</dbReference>
<reference evidence="2 3" key="1">
    <citation type="journal article" date="2019" name="Int. J. Syst. Evol. Microbiol.">
        <title>The Global Catalogue of Microorganisms (GCM) 10K type strain sequencing project: providing services to taxonomists for standard genome sequencing and annotation.</title>
        <authorList>
            <consortium name="The Broad Institute Genomics Platform"/>
            <consortium name="The Broad Institute Genome Sequencing Center for Infectious Disease"/>
            <person name="Wu L."/>
            <person name="Ma J."/>
        </authorList>
    </citation>
    <scope>NUCLEOTIDE SEQUENCE [LARGE SCALE GENOMIC DNA]</scope>
    <source>
        <strain evidence="2 3">JCM 14303</strain>
    </source>
</reference>
<comment type="caution">
    <text evidence="2">The sequence shown here is derived from an EMBL/GenBank/DDBJ whole genome shotgun (WGS) entry which is preliminary data.</text>
</comment>